<feature type="compositionally biased region" description="Pro residues" evidence="8">
    <location>
        <begin position="223"/>
        <end position="241"/>
    </location>
</feature>
<dbReference type="PROSITE" id="PS50011">
    <property type="entry name" value="PROTEIN_KINASE_DOM"/>
    <property type="match status" value="1"/>
</dbReference>
<feature type="transmembrane region" description="Helical" evidence="9">
    <location>
        <begin position="294"/>
        <end position="316"/>
    </location>
</feature>
<dbReference type="Gene3D" id="3.80.10.10">
    <property type="entry name" value="Ribonuclease Inhibitor"/>
    <property type="match status" value="1"/>
</dbReference>
<keyword evidence="1" id="KW-0433">Leucine-rich repeat</keyword>
<reference evidence="11 12" key="1">
    <citation type="journal article" date="2018" name="PLoS Genet.">
        <title>Population sequencing reveals clonal diversity and ancestral inbreeding in the grapevine cultivar Chardonnay.</title>
        <authorList>
            <person name="Roach M.J."/>
            <person name="Johnson D.L."/>
            <person name="Bohlmann J."/>
            <person name="van Vuuren H.J."/>
            <person name="Jones S.J."/>
            <person name="Pretorius I.S."/>
            <person name="Schmidt S.A."/>
            <person name="Borneman A.R."/>
        </authorList>
    </citation>
    <scope>NUCLEOTIDE SEQUENCE [LARGE SCALE GENOMIC DNA]</scope>
    <source>
        <strain evidence="12">cv. Chardonnay</strain>
        <tissue evidence="11">Leaf</tissue>
    </source>
</reference>
<evidence type="ECO:0000313" key="11">
    <source>
        <dbReference type="EMBL" id="RVW42343.1"/>
    </source>
</evidence>
<feature type="region of interest" description="Disordered" evidence="8">
    <location>
        <begin position="210"/>
        <end position="288"/>
    </location>
</feature>
<dbReference type="InterPro" id="IPR013210">
    <property type="entry name" value="LRR_N_plant-typ"/>
</dbReference>
<dbReference type="GO" id="GO:0005524">
    <property type="term" value="F:ATP binding"/>
    <property type="evidence" value="ECO:0007669"/>
    <property type="project" value="InterPro"/>
</dbReference>
<dbReference type="InterPro" id="IPR001245">
    <property type="entry name" value="Ser-Thr/Tyr_kinase_cat_dom"/>
</dbReference>
<name>A0A438E3T5_VITVI</name>
<comment type="subcellular location">
    <subcellularLocation>
        <location evidence="7">Endomembrane system</location>
        <topology evidence="7">Single-pass type I membrane protein</topology>
    </subcellularLocation>
</comment>
<keyword evidence="5 9" id="KW-1133">Transmembrane helix</keyword>
<dbReference type="PANTHER" id="PTHR46084:SF4">
    <property type="entry name" value="PROTEIN KINASE DOMAIN-CONTAINING PROTEIN"/>
    <property type="match status" value="1"/>
</dbReference>
<dbReference type="Gene3D" id="1.10.510.10">
    <property type="entry name" value="Transferase(Phosphotransferase) domain 1"/>
    <property type="match status" value="1"/>
</dbReference>
<dbReference type="Gene3D" id="3.30.200.20">
    <property type="entry name" value="Phosphorylase Kinase, domain 1"/>
    <property type="match status" value="1"/>
</dbReference>
<dbReference type="InterPro" id="IPR001611">
    <property type="entry name" value="Leu-rich_rpt"/>
</dbReference>
<dbReference type="PANTHER" id="PTHR46084">
    <property type="entry name" value="PROTEIN MALE DISCOVERER 2"/>
    <property type="match status" value="1"/>
</dbReference>
<dbReference type="GO" id="GO:0012505">
    <property type="term" value="C:endomembrane system"/>
    <property type="evidence" value="ECO:0007669"/>
    <property type="project" value="UniProtKB-SubCell"/>
</dbReference>
<proteinExistence type="predicted"/>
<evidence type="ECO:0000256" key="5">
    <source>
        <dbReference type="ARBA" id="ARBA00022989"/>
    </source>
</evidence>
<dbReference type="Pfam" id="PF07714">
    <property type="entry name" value="PK_Tyr_Ser-Thr"/>
    <property type="match status" value="1"/>
</dbReference>
<accession>A0A438E3T5</accession>
<dbReference type="InterPro" id="IPR000719">
    <property type="entry name" value="Prot_kinase_dom"/>
</dbReference>
<evidence type="ECO:0000256" key="6">
    <source>
        <dbReference type="ARBA" id="ARBA00023136"/>
    </source>
</evidence>
<feature type="domain" description="Protein kinase" evidence="10">
    <location>
        <begin position="356"/>
        <end position="664"/>
    </location>
</feature>
<keyword evidence="3" id="KW-0732">Signal</keyword>
<dbReference type="AlphaFoldDB" id="A0A438E3T5"/>
<sequence>MGESRKPGLGILMVVIMCSLYQNLGLCWSLNDEGLALLRFRERVVSDPFRALANWDDGELDPCSWFGVECSDGKVVILNLKDLCLRGTLAPELGSLANIKSIILRNNSFSGTIPEEIGELKELEVLDLGYNNLCVPIPANLGNNLSLTILLLDNNVLISSLPSQIHELVVLSESQVDENRLSNIAKISSLHGGSCTRKTDQTEDVVHHRLLSTAEDRRVRIPPSSPSPSPSSSPLPSPSPSPEFQTRSTTTPVPTPSPNSSDPSVSSSGPSLTNTSSSSPSESSSGKSNLKHTLLLVGVIGGSVLVFICIICIYLFRTNKVATVKPWATGLSGQLQKVFVTGVPKLKRSELETACEDFSNVIGSSSIGTVYKGTLSSGVEIAVTSAAVTSSKDWSKNLEVQFRKKIERLSKVNHKNFVNLLGYCEEEEPFTRMMESPYAYDAVTSHLRPSSYETCHAREKINGTEVCSQLSFFADEHLNGMLRARSLILVNPAVKEAEHLDWAMRLRAAMGMAYYLNHIHQLTPPIAHENLNSSAVNLAEDYAAKVSDFSVWNVMAATEMKSPRVELSASPSADPESNVYSFGVILFEMITGRVPYSVDNGSLEDWASNYLQGDRPIKEMVDPTLKFFQEEQLESIREVIKSCVNPDPKQRPTMRDVTARMREITEIGPDGAIPKLSPLWWAELEILSTEAS</sequence>
<evidence type="ECO:0000256" key="1">
    <source>
        <dbReference type="ARBA" id="ARBA00022614"/>
    </source>
</evidence>
<evidence type="ECO:0000256" key="4">
    <source>
        <dbReference type="ARBA" id="ARBA00022737"/>
    </source>
</evidence>
<feature type="compositionally biased region" description="Low complexity" evidence="8">
    <location>
        <begin position="246"/>
        <end position="288"/>
    </location>
</feature>
<evidence type="ECO:0000259" key="10">
    <source>
        <dbReference type="PROSITE" id="PS50011"/>
    </source>
</evidence>
<protein>
    <submittedName>
        <fullName evidence="11">Protein MALE DISCOVERER 2</fullName>
    </submittedName>
</protein>
<evidence type="ECO:0000256" key="7">
    <source>
        <dbReference type="ARBA" id="ARBA00046288"/>
    </source>
</evidence>
<keyword evidence="2 9" id="KW-0812">Transmembrane</keyword>
<keyword evidence="4" id="KW-0677">Repeat</keyword>
<evidence type="ECO:0000256" key="2">
    <source>
        <dbReference type="ARBA" id="ARBA00022692"/>
    </source>
</evidence>
<dbReference type="InterPro" id="IPR011009">
    <property type="entry name" value="Kinase-like_dom_sf"/>
</dbReference>
<evidence type="ECO:0000256" key="3">
    <source>
        <dbReference type="ARBA" id="ARBA00022729"/>
    </source>
</evidence>
<comment type="caution">
    <text evidence="11">The sequence shown here is derived from an EMBL/GenBank/DDBJ whole genome shotgun (WGS) entry which is preliminary data.</text>
</comment>
<dbReference type="SUPFAM" id="SSF52058">
    <property type="entry name" value="L domain-like"/>
    <property type="match status" value="1"/>
</dbReference>
<dbReference type="Pfam" id="PF08263">
    <property type="entry name" value="LRRNT_2"/>
    <property type="match status" value="1"/>
</dbReference>
<evidence type="ECO:0000256" key="8">
    <source>
        <dbReference type="SAM" id="MobiDB-lite"/>
    </source>
</evidence>
<dbReference type="FunFam" id="3.80.10.10:FF:000400">
    <property type="entry name" value="Nuclear pore complex protein NUP107"/>
    <property type="match status" value="1"/>
</dbReference>
<dbReference type="SUPFAM" id="SSF56112">
    <property type="entry name" value="Protein kinase-like (PK-like)"/>
    <property type="match status" value="1"/>
</dbReference>
<dbReference type="Pfam" id="PF00560">
    <property type="entry name" value="LRR_1"/>
    <property type="match status" value="2"/>
</dbReference>
<dbReference type="Proteomes" id="UP000288805">
    <property type="component" value="Unassembled WGS sequence"/>
</dbReference>
<dbReference type="EMBL" id="QGNW01001405">
    <property type="protein sequence ID" value="RVW42343.1"/>
    <property type="molecule type" value="Genomic_DNA"/>
</dbReference>
<dbReference type="GO" id="GO:0004672">
    <property type="term" value="F:protein kinase activity"/>
    <property type="evidence" value="ECO:0007669"/>
    <property type="project" value="InterPro"/>
</dbReference>
<gene>
    <name evidence="11" type="primary">MDIS2_5</name>
    <name evidence="11" type="ORF">CK203_070925</name>
</gene>
<keyword evidence="6 9" id="KW-0472">Membrane</keyword>
<evidence type="ECO:0000313" key="12">
    <source>
        <dbReference type="Proteomes" id="UP000288805"/>
    </source>
</evidence>
<dbReference type="FunFam" id="3.30.200.20:FF:000489">
    <property type="entry name" value="Inactive receptor-like serine/threonine-protein kinase"/>
    <property type="match status" value="1"/>
</dbReference>
<evidence type="ECO:0000256" key="9">
    <source>
        <dbReference type="SAM" id="Phobius"/>
    </source>
</evidence>
<organism evidence="11 12">
    <name type="scientific">Vitis vinifera</name>
    <name type="common">Grape</name>
    <dbReference type="NCBI Taxonomy" id="29760"/>
    <lineage>
        <taxon>Eukaryota</taxon>
        <taxon>Viridiplantae</taxon>
        <taxon>Streptophyta</taxon>
        <taxon>Embryophyta</taxon>
        <taxon>Tracheophyta</taxon>
        <taxon>Spermatophyta</taxon>
        <taxon>Magnoliopsida</taxon>
        <taxon>eudicotyledons</taxon>
        <taxon>Gunneridae</taxon>
        <taxon>Pentapetalae</taxon>
        <taxon>rosids</taxon>
        <taxon>Vitales</taxon>
        <taxon>Vitaceae</taxon>
        <taxon>Viteae</taxon>
        <taxon>Vitis</taxon>
    </lineage>
</organism>
<dbReference type="InterPro" id="IPR032675">
    <property type="entry name" value="LRR_dom_sf"/>
</dbReference>